<evidence type="ECO:0000313" key="6">
    <source>
        <dbReference type="EMBL" id="SVA61029.1"/>
    </source>
</evidence>
<dbReference type="EC" id="2.4.99.24" evidence="4"/>
<comment type="similarity">
    <text evidence="3">Belongs to the glycosyltransferase 9 family.</text>
</comment>
<name>A0A381X8E6_9ZZZZ</name>
<protein>
    <recommendedName>
        <fullName evidence="4">lipopolysaccharide heptosyltransferase II</fullName>
        <ecNumber evidence="4">2.4.99.24</ecNumber>
    </recommendedName>
</protein>
<evidence type="ECO:0000256" key="4">
    <source>
        <dbReference type="ARBA" id="ARBA00044042"/>
    </source>
</evidence>
<reference evidence="6" key="1">
    <citation type="submission" date="2018-05" db="EMBL/GenBank/DDBJ databases">
        <authorList>
            <person name="Lanie J.A."/>
            <person name="Ng W.-L."/>
            <person name="Kazmierczak K.M."/>
            <person name="Andrzejewski T.M."/>
            <person name="Davidsen T.M."/>
            <person name="Wayne K.J."/>
            <person name="Tettelin H."/>
            <person name="Glass J.I."/>
            <person name="Rusch D."/>
            <person name="Podicherti R."/>
            <person name="Tsui H.-C.T."/>
            <person name="Winkler M.E."/>
        </authorList>
    </citation>
    <scope>NUCLEOTIDE SEQUENCE</scope>
</reference>
<proteinExistence type="inferred from homology"/>
<evidence type="ECO:0000256" key="3">
    <source>
        <dbReference type="ARBA" id="ARBA00043995"/>
    </source>
</evidence>
<dbReference type="CDD" id="cd03789">
    <property type="entry name" value="GT9_LPS_heptosyltransferase"/>
    <property type="match status" value="1"/>
</dbReference>
<evidence type="ECO:0000256" key="2">
    <source>
        <dbReference type="ARBA" id="ARBA00022679"/>
    </source>
</evidence>
<sequence length="264" mass="29185">VNSSDKVLIVGPSWVGDMVMAHALFQSVHSNFLPTPEIHVVAPPWSKPVLARMPEVSRVIELPVEHGKLAFTTRLQLGRRLRSESYKQAIILPRSLKSALVPFFARVPIRTGFRGECRFGLVNDIRPFDKNVLDQTVKRFFALGVDVDDKEREQIPRPRLKVSSENLARLKVKFGLDEEIAVALMPGAAFGPAKQWPLEYYADLASRLAAAGVNVWVLGSNKERVLGLELTRLADHSKVRNFCGKTSLGDAIDLLGTALVAVGN</sequence>
<dbReference type="InterPro" id="IPR051199">
    <property type="entry name" value="LPS_LOS_Heptosyltrfase"/>
</dbReference>
<gene>
    <name evidence="6" type="ORF">METZ01_LOCUS113883</name>
</gene>
<dbReference type="EMBL" id="UINC01014281">
    <property type="protein sequence ID" value="SVA61029.1"/>
    <property type="molecule type" value="Genomic_DNA"/>
</dbReference>
<dbReference type="Gene3D" id="3.40.50.2000">
    <property type="entry name" value="Glycogen Phosphorylase B"/>
    <property type="match status" value="2"/>
</dbReference>
<dbReference type="InterPro" id="IPR011910">
    <property type="entry name" value="RfaF"/>
</dbReference>
<dbReference type="AlphaFoldDB" id="A0A381X8E6"/>
<keyword evidence="2" id="KW-0808">Transferase</keyword>
<dbReference type="GO" id="GO:0009244">
    <property type="term" value="P:lipopolysaccharide core region biosynthetic process"/>
    <property type="evidence" value="ECO:0007669"/>
    <property type="project" value="TreeGrafter"/>
</dbReference>
<dbReference type="SUPFAM" id="SSF53756">
    <property type="entry name" value="UDP-Glycosyltransferase/glycogen phosphorylase"/>
    <property type="match status" value="1"/>
</dbReference>
<dbReference type="InterPro" id="IPR002201">
    <property type="entry name" value="Glyco_trans_9"/>
</dbReference>
<dbReference type="GO" id="GO:0008713">
    <property type="term" value="F:ADP-heptose-lipopolysaccharide heptosyltransferase activity"/>
    <property type="evidence" value="ECO:0007669"/>
    <property type="project" value="UniProtKB-EC"/>
</dbReference>
<evidence type="ECO:0000256" key="5">
    <source>
        <dbReference type="ARBA" id="ARBA00047503"/>
    </source>
</evidence>
<dbReference type="NCBIfam" id="TIGR02195">
    <property type="entry name" value="heptsyl_trn_II"/>
    <property type="match status" value="1"/>
</dbReference>
<dbReference type="GO" id="GO:0005829">
    <property type="term" value="C:cytosol"/>
    <property type="evidence" value="ECO:0007669"/>
    <property type="project" value="TreeGrafter"/>
</dbReference>
<dbReference type="PANTHER" id="PTHR30160">
    <property type="entry name" value="TETRAACYLDISACCHARIDE 4'-KINASE-RELATED"/>
    <property type="match status" value="1"/>
</dbReference>
<dbReference type="PANTHER" id="PTHR30160:SF7">
    <property type="entry name" value="ADP-HEPTOSE--LPS HEPTOSYLTRANSFERASE 2"/>
    <property type="match status" value="1"/>
</dbReference>
<organism evidence="6">
    <name type="scientific">marine metagenome</name>
    <dbReference type="NCBI Taxonomy" id="408172"/>
    <lineage>
        <taxon>unclassified sequences</taxon>
        <taxon>metagenomes</taxon>
        <taxon>ecological metagenomes</taxon>
    </lineage>
</organism>
<feature type="non-terminal residue" evidence="6">
    <location>
        <position position="1"/>
    </location>
</feature>
<feature type="non-terminal residue" evidence="6">
    <location>
        <position position="264"/>
    </location>
</feature>
<dbReference type="Pfam" id="PF01075">
    <property type="entry name" value="Glyco_transf_9"/>
    <property type="match status" value="1"/>
</dbReference>
<comment type="catalytic activity">
    <reaction evidence="5">
        <text>an L-alpha-D-Hep-(1-&gt;5)-[alpha-Kdo-(2-&gt;4)]-alpha-Kdo-(2-&gt;6)-lipid A + ADP-L-glycero-beta-D-manno-heptose = an L-alpha-D-Hep-(1-&gt;3)-L-alpha-D-Hep-(1-&gt;5)-[alpha-Kdo-(2-&gt;4)]-alpha-Kdo-(2-&gt;6)-lipid A + ADP + H(+)</text>
        <dbReference type="Rhea" id="RHEA:74071"/>
        <dbReference type="ChEBI" id="CHEBI:15378"/>
        <dbReference type="ChEBI" id="CHEBI:61506"/>
        <dbReference type="ChEBI" id="CHEBI:193068"/>
        <dbReference type="ChEBI" id="CHEBI:193069"/>
        <dbReference type="ChEBI" id="CHEBI:456216"/>
        <dbReference type="EC" id="2.4.99.24"/>
    </reaction>
</comment>
<accession>A0A381X8E6</accession>
<keyword evidence="1" id="KW-0328">Glycosyltransferase</keyword>
<evidence type="ECO:0000256" key="1">
    <source>
        <dbReference type="ARBA" id="ARBA00022676"/>
    </source>
</evidence>